<comment type="caution">
    <text evidence="1">The sequence shown here is derived from an EMBL/GenBank/DDBJ whole genome shotgun (WGS) entry which is preliminary data.</text>
</comment>
<gene>
    <name evidence="1" type="ORF">LSCM1_08057</name>
</gene>
<proteinExistence type="predicted"/>
<accession>A0A836H8A8</accession>
<dbReference type="KEGG" id="lmat:92517912"/>
<dbReference type="EMBL" id="JAFEUZ010000003">
    <property type="protein sequence ID" value="KAG5487694.1"/>
    <property type="molecule type" value="Genomic_DNA"/>
</dbReference>
<sequence>MSSPDSSPTVAVAGGCSREGASLEKDVALLMAALRINNGDEWEGKPQQETFRMFEGGPPVGEARPSSCSAEVAQWSGGLPARETDTRDDNSDSLNALMKDYVLAVHGLHLFDAQMAADGVCESATGERDAATDGAVVVKEEATVPSKAAADDSSSSATGVNLAEVAVLDRLPSITGKGKGEQC</sequence>
<dbReference type="Proteomes" id="UP000673552">
    <property type="component" value="Chromosome 3"/>
</dbReference>
<keyword evidence="2" id="KW-1185">Reference proteome</keyword>
<dbReference type="GeneID" id="92517912"/>
<dbReference type="OrthoDB" id="265203at2759"/>
<reference evidence="1 2" key="1">
    <citation type="submission" date="2021-03" db="EMBL/GenBank/DDBJ databases">
        <title>Leishmania (Mundinia) martiniquensis Genome sequencing and assembly.</title>
        <authorList>
            <person name="Almutairi H."/>
            <person name="Gatherer D."/>
        </authorList>
    </citation>
    <scope>NUCLEOTIDE SEQUENCE [LARGE SCALE GENOMIC DNA]</scope>
    <source>
        <strain evidence="1">LSCM1</strain>
    </source>
</reference>
<protein>
    <submittedName>
        <fullName evidence="1">Uncharacterized protein</fullName>
    </submittedName>
</protein>
<dbReference type="AlphaFoldDB" id="A0A836H8A8"/>
<name>A0A836H8A8_9TRYP</name>
<dbReference type="RefSeq" id="XP_067181505.1">
    <property type="nucleotide sequence ID" value="XM_067325400.1"/>
</dbReference>
<organism evidence="1 2">
    <name type="scientific">Leishmania martiniquensis</name>
    <dbReference type="NCBI Taxonomy" id="1580590"/>
    <lineage>
        <taxon>Eukaryota</taxon>
        <taxon>Discoba</taxon>
        <taxon>Euglenozoa</taxon>
        <taxon>Kinetoplastea</taxon>
        <taxon>Metakinetoplastina</taxon>
        <taxon>Trypanosomatida</taxon>
        <taxon>Trypanosomatidae</taxon>
        <taxon>Leishmaniinae</taxon>
        <taxon>Leishmania</taxon>
    </lineage>
</organism>
<evidence type="ECO:0000313" key="1">
    <source>
        <dbReference type="EMBL" id="KAG5487694.1"/>
    </source>
</evidence>
<evidence type="ECO:0000313" key="2">
    <source>
        <dbReference type="Proteomes" id="UP000673552"/>
    </source>
</evidence>